<dbReference type="AlphaFoldDB" id="A0A1J8PRR2"/>
<keyword evidence="2" id="KW-1185">Reference proteome</keyword>
<dbReference type="Proteomes" id="UP000183567">
    <property type="component" value="Unassembled WGS sequence"/>
</dbReference>
<gene>
    <name evidence="1" type="ORF">AZE42_07515</name>
</gene>
<dbReference type="EMBL" id="LVVM01005001">
    <property type="protein sequence ID" value="OJA11581.1"/>
    <property type="molecule type" value="Genomic_DNA"/>
</dbReference>
<sequence length="20" mass="2200">MAQILVERGYANSPHLPAEC</sequence>
<organism evidence="1 2">
    <name type="scientific">Rhizopogon vesiculosus</name>
    <dbReference type="NCBI Taxonomy" id="180088"/>
    <lineage>
        <taxon>Eukaryota</taxon>
        <taxon>Fungi</taxon>
        <taxon>Dikarya</taxon>
        <taxon>Basidiomycota</taxon>
        <taxon>Agaricomycotina</taxon>
        <taxon>Agaricomycetes</taxon>
        <taxon>Agaricomycetidae</taxon>
        <taxon>Boletales</taxon>
        <taxon>Suillineae</taxon>
        <taxon>Rhizopogonaceae</taxon>
        <taxon>Rhizopogon</taxon>
    </lineage>
</organism>
<comment type="caution">
    <text evidence="1">The sequence shown here is derived from an EMBL/GenBank/DDBJ whole genome shotgun (WGS) entry which is preliminary data.</text>
</comment>
<name>A0A1J8PRR2_9AGAM</name>
<feature type="non-terminal residue" evidence="1">
    <location>
        <position position="20"/>
    </location>
</feature>
<evidence type="ECO:0000313" key="1">
    <source>
        <dbReference type="EMBL" id="OJA11581.1"/>
    </source>
</evidence>
<protein>
    <submittedName>
        <fullName evidence="1">Uncharacterized protein</fullName>
    </submittedName>
</protein>
<accession>A0A1J8PRR2</accession>
<proteinExistence type="predicted"/>
<reference evidence="1 2" key="1">
    <citation type="submission" date="2016-03" db="EMBL/GenBank/DDBJ databases">
        <title>Comparative genomics of the ectomycorrhizal sister species Rhizopogon vinicolor and Rhizopogon vesiculosus (Basidiomycota: Boletales) reveals a divergence of the mating type B locus.</title>
        <authorList>
            <person name="Mujic A.B."/>
            <person name="Kuo A."/>
            <person name="Tritt A."/>
            <person name="Lipzen A."/>
            <person name="Chen C."/>
            <person name="Johnson J."/>
            <person name="Sharma A."/>
            <person name="Barry K."/>
            <person name="Grigoriev I.V."/>
            <person name="Spatafora J.W."/>
        </authorList>
    </citation>
    <scope>NUCLEOTIDE SEQUENCE [LARGE SCALE GENOMIC DNA]</scope>
    <source>
        <strain evidence="1 2">AM-OR11-056</strain>
    </source>
</reference>
<evidence type="ECO:0000313" key="2">
    <source>
        <dbReference type="Proteomes" id="UP000183567"/>
    </source>
</evidence>